<keyword evidence="2" id="KW-1185">Reference proteome</keyword>
<proteinExistence type="predicted"/>
<protein>
    <submittedName>
        <fullName evidence="1">Uncharacterized protein</fullName>
    </submittedName>
</protein>
<sequence length="118" mass="13826">MIIRTQQMDAFKNSSVGTFKQKARRRLELFYADKIETLETQTLDVFIDQQIETAKRYHALTETQFFTFIECALCYGSDFIEGGQNWWTRDFLVVTDTDPGTRYELVRQYANLRCGGTL</sequence>
<dbReference type="RefSeq" id="WP_230730934.1">
    <property type="nucleotide sequence ID" value="NZ_CP075567.1"/>
</dbReference>
<reference evidence="1 2" key="1">
    <citation type="journal article" date="2022" name="Int. J. Syst. Evol. Microbiol.">
        <title>Pseudomonas fitomaticsae sp. nov., isolated at Marimurtra Botanical Garden in Blanes, Catalonia, Spain.</title>
        <authorList>
            <person name="Atanasov K.E."/>
            <person name="Galbis D.M."/>
            <person name="Cornado D."/>
            <person name="Serpico A."/>
            <person name="Sanchez G."/>
            <person name="Bosch M."/>
            <person name="Ferrer A."/>
            <person name="Altabella T."/>
        </authorList>
    </citation>
    <scope>NUCLEOTIDE SEQUENCE [LARGE SCALE GENOMIC DNA]</scope>
    <source>
        <strain evidence="1 2">FIT81</strain>
    </source>
</reference>
<dbReference type="Proteomes" id="UP001162907">
    <property type="component" value="Chromosome"/>
</dbReference>
<dbReference type="EMBL" id="CP075567">
    <property type="protein sequence ID" value="UFP97440.1"/>
    <property type="molecule type" value="Genomic_DNA"/>
</dbReference>
<organism evidence="1 2">
    <name type="scientific">Pseudomonas fitomaticsae</name>
    <dbReference type="NCBI Taxonomy" id="2837969"/>
    <lineage>
        <taxon>Bacteria</taxon>
        <taxon>Pseudomonadati</taxon>
        <taxon>Pseudomonadota</taxon>
        <taxon>Gammaproteobacteria</taxon>
        <taxon>Pseudomonadales</taxon>
        <taxon>Pseudomonadaceae</taxon>
        <taxon>Pseudomonas</taxon>
    </lineage>
</organism>
<name>A0ABY3PUQ7_9PSED</name>
<gene>
    <name evidence="1" type="ORF">KJY40_15265</name>
</gene>
<evidence type="ECO:0000313" key="1">
    <source>
        <dbReference type="EMBL" id="UFP97440.1"/>
    </source>
</evidence>
<evidence type="ECO:0000313" key="2">
    <source>
        <dbReference type="Proteomes" id="UP001162907"/>
    </source>
</evidence>
<accession>A0ABY3PUQ7</accession>